<evidence type="ECO:0000313" key="2">
    <source>
        <dbReference type="Proteomes" id="UP000249354"/>
    </source>
</evidence>
<protein>
    <submittedName>
        <fullName evidence="1">Uncharacterized protein</fullName>
    </submittedName>
</protein>
<evidence type="ECO:0000313" key="1">
    <source>
        <dbReference type="EMBL" id="PZO08601.1"/>
    </source>
</evidence>
<dbReference type="EMBL" id="QBMC01000274">
    <property type="protein sequence ID" value="PZO08601.1"/>
    <property type="molecule type" value="Genomic_DNA"/>
</dbReference>
<reference evidence="1 2" key="2">
    <citation type="submission" date="2018-06" db="EMBL/GenBank/DDBJ databases">
        <title>Metagenomic assembly of (sub)arctic Cyanobacteria and their associated microbiome from non-axenic cultures.</title>
        <authorList>
            <person name="Baurain D."/>
        </authorList>
    </citation>
    <scope>NUCLEOTIDE SEQUENCE [LARGE SCALE GENOMIC DNA]</scope>
    <source>
        <strain evidence="1">ULC129bin1</strain>
    </source>
</reference>
<sequence length="72" mass="8545">MIFDAHKQVKLLSKDTIKVDGCFRWHSRFVLSKMQGGQGEFFKGQIELLAHKESHDFYVVLFQRTEIFRVKN</sequence>
<comment type="caution">
    <text evidence="1">The sequence shown here is derived from an EMBL/GenBank/DDBJ whole genome shotgun (WGS) entry which is preliminary data.</text>
</comment>
<gene>
    <name evidence="1" type="ORF">DCF25_22160</name>
</gene>
<name>A0A2W4V945_9CYAN</name>
<accession>A0A2W4V945</accession>
<proteinExistence type="predicted"/>
<reference evidence="2" key="1">
    <citation type="submission" date="2018-04" db="EMBL/GenBank/DDBJ databases">
        <authorList>
            <person name="Cornet L."/>
        </authorList>
    </citation>
    <scope>NUCLEOTIDE SEQUENCE [LARGE SCALE GENOMIC DNA]</scope>
</reference>
<dbReference type="Proteomes" id="UP000249354">
    <property type="component" value="Unassembled WGS sequence"/>
</dbReference>
<dbReference type="AlphaFoldDB" id="A0A2W4V945"/>
<organism evidence="1 2">
    <name type="scientific">Leptolyngbya foveolarum</name>
    <dbReference type="NCBI Taxonomy" id="47253"/>
    <lineage>
        <taxon>Bacteria</taxon>
        <taxon>Bacillati</taxon>
        <taxon>Cyanobacteriota</taxon>
        <taxon>Cyanophyceae</taxon>
        <taxon>Leptolyngbyales</taxon>
        <taxon>Leptolyngbyaceae</taxon>
        <taxon>Leptolyngbya group</taxon>
        <taxon>Leptolyngbya</taxon>
    </lineage>
</organism>